<sequence>VRHILSSSRPSDDSADSSLGPFFFALHFCANLQLFAGMRYQLRLSMKCTFQQAHRIMPKFKAAGVEARLLVMPGKDHGWMAEPAEVKTVGEWFDKHLLESR</sequence>
<feature type="transmembrane region" description="Helical" evidence="1">
    <location>
        <begin position="20"/>
        <end position="37"/>
    </location>
</feature>
<keyword evidence="1" id="KW-0472">Membrane</keyword>
<dbReference type="Gene3D" id="3.40.50.1820">
    <property type="entry name" value="alpha/beta hydrolase"/>
    <property type="match status" value="1"/>
</dbReference>
<organism evidence="2">
    <name type="scientific">marine metagenome</name>
    <dbReference type="NCBI Taxonomy" id="408172"/>
    <lineage>
        <taxon>unclassified sequences</taxon>
        <taxon>metagenomes</taxon>
        <taxon>ecological metagenomes</taxon>
    </lineage>
</organism>
<reference evidence="2" key="1">
    <citation type="submission" date="2018-05" db="EMBL/GenBank/DDBJ databases">
        <authorList>
            <person name="Lanie J.A."/>
            <person name="Ng W.-L."/>
            <person name="Kazmierczak K.M."/>
            <person name="Andrzejewski T.M."/>
            <person name="Davidsen T.M."/>
            <person name="Wayne K.J."/>
            <person name="Tettelin H."/>
            <person name="Glass J.I."/>
            <person name="Rusch D."/>
            <person name="Podicherti R."/>
            <person name="Tsui H.-C.T."/>
            <person name="Winkler M.E."/>
        </authorList>
    </citation>
    <scope>NUCLEOTIDE SEQUENCE</scope>
</reference>
<accession>A0A381UYA7</accession>
<evidence type="ECO:0000313" key="2">
    <source>
        <dbReference type="EMBL" id="SVA33075.1"/>
    </source>
</evidence>
<protein>
    <submittedName>
        <fullName evidence="2">Uncharacterized protein</fullName>
    </submittedName>
</protein>
<keyword evidence="1" id="KW-1133">Transmembrane helix</keyword>
<keyword evidence="1" id="KW-0812">Transmembrane</keyword>
<name>A0A381UYA7_9ZZZZ</name>
<feature type="non-terminal residue" evidence="2">
    <location>
        <position position="1"/>
    </location>
</feature>
<dbReference type="InterPro" id="IPR029058">
    <property type="entry name" value="AB_hydrolase_fold"/>
</dbReference>
<dbReference type="EMBL" id="UINC01007394">
    <property type="protein sequence ID" value="SVA33075.1"/>
    <property type="molecule type" value="Genomic_DNA"/>
</dbReference>
<evidence type="ECO:0000256" key="1">
    <source>
        <dbReference type="SAM" id="Phobius"/>
    </source>
</evidence>
<dbReference type="SUPFAM" id="SSF53474">
    <property type="entry name" value="alpha/beta-Hydrolases"/>
    <property type="match status" value="1"/>
</dbReference>
<proteinExistence type="predicted"/>
<gene>
    <name evidence="2" type="ORF">METZ01_LOCUS85929</name>
</gene>
<dbReference type="AlphaFoldDB" id="A0A381UYA7"/>